<dbReference type="AlphaFoldDB" id="A0A1R4HFG2"/>
<gene>
    <name evidence="1" type="ORF">CRENPOLYSF1_610035</name>
</gene>
<accession>A0A1R4HFG2</accession>
<sequence>MPKNVVNFDLTAPAALKIIRHLAQESELVFLLTHVKKRMKQRHITIGQILRCLLKGEITEGPYREISTGNWRMRLELKESGQLVTVVAELYTAENGEKIIIITTF</sequence>
<evidence type="ECO:0000313" key="2">
    <source>
        <dbReference type="Proteomes" id="UP000195667"/>
    </source>
</evidence>
<keyword evidence="2" id="KW-1185">Reference proteome</keyword>
<proteinExistence type="predicted"/>
<dbReference type="EMBL" id="FUKI01000139">
    <property type="protein sequence ID" value="SJM94978.1"/>
    <property type="molecule type" value="Genomic_DNA"/>
</dbReference>
<evidence type="ECO:0000313" key="1">
    <source>
        <dbReference type="EMBL" id="SJM94978.1"/>
    </source>
</evidence>
<evidence type="ECO:0008006" key="3">
    <source>
        <dbReference type="Google" id="ProtNLM"/>
    </source>
</evidence>
<dbReference type="Pfam" id="PF14076">
    <property type="entry name" value="DUF4258"/>
    <property type="match status" value="1"/>
</dbReference>
<dbReference type="InterPro" id="IPR025354">
    <property type="entry name" value="DUF4258"/>
</dbReference>
<organism evidence="1 2">
    <name type="scientific">Crenothrix polyspora</name>
    <dbReference type="NCBI Taxonomy" id="360316"/>
    <lineage>
        <taxon>Bacteria</taxon>
        <taxon>Pseudomonadati</taxon>
        <taxon>Pseudomonadota</taxon>
        <taxon>Gammaproteobacteria</taxon>
        <taxon>Methylococcales</taxon>
        <taxon>Crenotrichaceae</taxon>
        <taxon>Crenothrix</taxon>
    </lineage>
</organism>
<reference evidence="2" key="1">
    <citation type="submission" date="2017-02" db="EMBL/GenBank/DDBJ databases">
        <authorList>
            <person name="Daims H."/>
        </authorList>
    </citation>
    <scope>NUCLEOTIDE SEQUENCE [LARGE SCALE GENOMIC DNA]</scope>
</reference>
<name>A0A1R4HFG2_9GAMM</name>
<dbReference type="RefSeq" id="WP_087144578.1">
    <property type="nucleotide sequence ID" value="NZ_FUKI01000139.1"/>
</dbReference>
<protein>
    <recommendedName>
        <fullName evidence="3">DUF4258 domain-containing protein</fullName>
    </recommendedName>
</protein>
<dbReference type="Proteomes" id="UP000195667">
    <property type="component" value="Unassembled WGS sequence"/>
</dbReference>